<evidence type="ECO:0000313" key="2">
    <source>
        <dbReference type="EMBL" id="KAL3795423.1"/>
    </source>
</evidence>
<reference evidence="2 3" key="1">
    <citation type="submission" date="2024-10" db="EMBL/GenBank/DDBJ databases">
        <title>Updated reference genomes for cyclostephanoid diatoms.</title>
        <authorList>
            <person name="Roberts W.R."/>
            <person name="Alverson A.J."/>
        </authorList>
    </citation>
    <scope>NUCLEOTIDE SEQUENCE [LARGE SCALE GENOMIC DNA]</scope>
    <source>
        <strain evidence="2 3">AJA010-31</strain>
    </source>
</reference>
<evidence type="ECO:0000259" key="1">
    <source>
        <dbReference type="Pfam" id="PF03457"/>
    </source>
</evidence>
<proteinExistence type="predicted"/>
<comment type="caution">
    <text evidence="2">The sequence shown here is derived from an EMBL/GenBank/DDBJ whole genome shotgun (WGS) entry which is preliminary data.</text>
</comment>
<dbReference type="Proteomes" id="UP001530400">
    <property type="component" value="Unassembled WGS sequence"/>
</dbReference>
<dbReference type="PANTHER" id="PTHR33418:SF1">
    <property type="entry name" value="HELICASE-ASSOCIATED DOMAIN-CONTAINING PROTEIN"/>
    <property type="match status" value="1"/>
</dbReference>
<dbReference type="EMBL" id="JALLPJ020000320">
    <property type="protein sequence ID" value="KAL3795423.1"/>
    <property type="molecule type" value="Genomic_DNA"/>
</dbReference>
<dbReference type="AlphaFoldDB" id="A0ABD3Q579"/>
<dbReference type="Pfam" id="PF03457">
    <property type="entry name" value="HA"/>
    <property type="match status" value="2"/>
</dbReference>
<name>A0ABD3Q579_9STRA</name>
<dbReference type="PANTHER" id="PTHR33418">
    <property type="entry name" value="HELICASE-ASSOCIATED"/>
    <property type="match status" value="1"/>
</dbReference>
<gene>
    <name evidence="2" type="ORF">ACHAWO_007671</name>
</gene>
<feature type="domain" description="Helicase-associated" evidence="1">
    <location>
        <begin position="325"/>
        <end position="382"/>
    </location>
</feature>
<keyword evidence="3" id="KW-1185">Reference proteome</keyword>
<dbReference type="InterPro" id="IPR005114">
    <property type="entry name" value="Helicase_assoc"/>
</dbReference>
<protein>
    <recommendedName>
        <fullName evidence="1">Helicase-associated domain-containing protein</fullName>
    </recommendedName>
</protein>
<evidence type="ECO:0000313" key="3">
    <source>
        <dbReference type="Proteomes" id="UP001530400"/>
    </source>
</evidence>
<accession>A0ABD3Q579</accession>
<organism evidence="2 3">
    <name type="scientific">Cyclotella atomus</name>
    <dbReference type="NCBI Taxonomy" id="382360"/>
    <lineage>
        <taxon>Eukaryota</taxon>
        <taxon>Sar</taxon>
        <taxon>Stramenopiles</taxon>
        <taxon>Ochrophyta</taxon>
        <taxon>Bacillariophyta</taxon>
        <taxon>Coscinodiscophyceae</taxon>
        <taxon>Thalassiosirophycidae</taxon>
        <taxon>Stephanodiscales</taxon>
        <taxon>Stephanodiscaceae</taxon>
        <taxon>Cyclotella</taxon>
    </lineage>
</organism>
<dbReference type="Gene3D" id="6.10.140.530">
    <property type="match status" value="2"/>
</dbReference>
<sequence length="389" mass="45474">MSRYNIFPSATHGPSLHTTKQLLQDIIAFQRTITNRESVELYNSRANLDTICAVVIPRHKDDHAFESCNRKGGKGGHYVKDIVEQMSIAWEKKKKDRTSQVLEELLKQDVSKEKEETKVSDDSTKVNLDIGASRQLRYLARKHENVFIQVATERGYLTAHIDDLIYLRARLGSNVLGPFGSMNKIRTDPEWEVEIKQRIECVHAQTARGSYKKAGDDGEGEDNRKYLLNMIQFPFETVKNPAVTAASEWSKMYNELRNFHTQRGHVRVLPTDNAVMYHWAQDQQEAYKQNTLTDNRKYLLDQVQFPFESTLTVTYEEQHLKPGSDWYNYYKELSTFHAKNGHCRVFHEENELLYQWTMAQRKTFEDGELSKNRKFLLDQVNFPWPSQRK</sequence>
<feature type="domain" description="Helicase-associated" evidence="1">
    <location>
        <begin position="247"/>
        <end position="305"/>
    </location>
</feature>